<dbReference type="EMBL" id="FEVP01000018">
    <property type="protein sequence ID" value="CWP90343.1"/>
    <property type="molecule type" value="Genomic_DNA"/>
</dbReference>
<evidence type="ECO:0000313" key="4">
    <source>
        <dbReference type="Proteomes" id="UP000283666"/>
    </source>
</evidence>
<proteinExistence type="predicted"/>
<reference evidence="1 3" key="1">
    <citation type="submission" date="2016-02" db="EMBL/GenBank/DDBJ databases">
        <authorList>
            <consortium name="Pathogen Informatics"/>
        </authorList>
    </citation>
    <scope>NUCLEOTIDE SEQUENCE [LARGE SCALE GENOMIC DNA]</scope>
    <source>
        <strain evidence="1 3">2842STDY5881269</strain>
    </source>
</reference>
<organism evidence="2 4">
    <name type="scientific">Neisseria meningitidis</name>
    <dbReference type="NCBI Taxonomy" id="487"/>
    <lineage>
        <taxon>Bacteria</taxon>
        <taxon>Pseudomonadati</taxon>
        <taxon>Pseudomonadota</taxon>
        <taxon>Betaproteobacteria</taxon>
        <taxon>Neisseriales</taxon>
        <taxon>Neisseriaceae</taxon>
        <taxon>Neisseria</taxon>
    </lineage>
</organism>
<name>A0A0Y6FIR6_NEIME</name>
<evidence type="ECO:0000313" key="1">
    <source>
        <dbReference type="EMBL" id="CWP90343.1"/>
    </source>
</evidence>
<gene>
    <name evidence="2" type="ORF">COH52_12420</name>
    <name evidence="1" type="ORF">ERS514591_01468</name>
</gene>
<reference evidence="2 4" key="2">
    <citation type="submission" date="2017-09" db="EMBL/GenBank/DDBJ databases">
        <title>Phenotypic and genotypic characterization of Colombian isolates of Neisseria meningitidis recovered from invasive disease.</title>
        <authorList>
            <person name="Duarte C."/>
            <person name="Gabastou J.M."/>
            <person name="Moreno J."/>
        </authorList>
    </citation>
    <scope>NUCLEOTIDE SEQUENCE [LARGE SCALE GENOMIC DNA]</scope>
    <source>
        <strain evidence="2 4">INS-Nm1012</strain>
    </source>
</reference>
<dbReference type="Proteomes" id="UP000072443">
    <property type="component" value="Unassembled WGS sequence"/>
</dbReference>
<dbReference type="Proteomes" id="UP000283666">
    <property type="component" value="Unassembled WGS sequence"/>
</dbReference>
<sequence>MPLNLCKMVSYLTSVVLNSSNIILPISKMSTVFYTEIIEFTQTQYFITMKVASVNHWLLIPNNG</sequence>
<accession>A0A0Y6FIR6</accession>
<protein>
    <submittedName>
        <fullName evidence="2">Uncharacterized protein</fullName>
    </submittedName>
</protein>
<comment type="caution">
    <text evidence="2">The sequence shown here is derived from an EMBL/GenBank/DDBJ whole genome shotgun (WGS) entry which is preliminary data.</text>
</comment>
<dbReference type="AlphaFoldDB" id="A0A0Y6FIR6"/>
<dbReference type="EMBL" id="NWZY01000053">
    <property type="protein sequence ID" value="RQK75810.1"/>
    <property type="molecule type" value="Genomic_DNA"/>
</dbReference>
<evidence type="ECO:0000313" key="2">
    <source>
        <dbReference type="EMBL" id="RQK75810.1"/>
    </source>
</evidence>
<evidence type="ECO:0000313" key="3">
    <source>
        <dbReference type="Proteomes" id="UP000072443"/>
    </source>
</evidence>